<evidence type="ECO:0000313" key="2">
    <source>
        <dbReference type="Proteomes" id="UP000662857"/>
    </source>
</evidence>
<protein>
    <submittedName>
        <fullName evidence="1">Uncharacterized protein</fullName>
    </submittedName>
</protein>
<evidence type="ECO:0000313" key="1">
    <source>
        <dbReference type="EMBL" id="QSB13004.1"/>
    </source>
</evidence>
<dbReference type="AlphaFoldDB" id="A0A895Y5M3"/>
<accession>A0A895Y5M3</accession>
<gene>
    <name evidence="1" type="ORF">JQS43_15215</name>
</gene>
<dbReference type="EMBL" id="CP070499">
    <property type="protein sequence ID" value="QSB13004.1"/>
    <property type="molecule type" value="Genomic_DNA"/>
</dbReference>
<sequence>MLGPRWVYDACADPVYVAALANAIVGATGQAEEFVENDGRLERRARTMTVTGSGVPGAEPPAVGTVRRITDGDPTIVAVDAGSSPWCASWMRTPARPDLC</sequence>
<organism evidence="1 2">
    <name type="scientific">Natronosporangium hydrolyticum</name>
    <dbReference type="NCBI Taxonomy" id="2811111"/>
    <lineage>
        <taxon>Bacteria</taxon>
        <taxon>Bacillati</taxon>
        <taxon>Actinomycetota</taxon>
        <taxon>Actinomycetes</taxon>
        <taxon>Micromonosporales</taxon>
        <taxon>Micromonosporaceae</taxon>
        <taxon>Natronosporangium</taxon>
    </lineage>
</organism>
<dbReference type="KEGG" id="nhy:JQS43_15215"/>
<name>A0A895Y5M3_9ACTN</name>
<proteinExistence type="predicted"/>
<reference evidence="1" key="1">
    <citation type="submission" date="2021-02" db="EMBL/GenBank/DDBJ databases">
        <title>Natrosporangium hydrolyticum gen. nov., sp. nov, a haloalkaliphilic actinobacterium from a soda solonchak soil.</title>
        <authorList>
            <person name="Sorokin D.Y."/>
            <person name="Khijniak T.V."/>
            <person name="Zakharycheva A.P."/>
            <person name="Boueva O.V."/>
            <person name="Ariskina E.V."/>
            <person name="Hahnke R.L."/>
            <person name="Bunk B."/>
            <person name="Sproer C."/>
            <person name="Schumann P."/>
            <person name="Evtushenko L.I."/>
            <person name="Kublanov I.V."/>
        </authorList>
    </citation>
    <scope>NUCLEOTIDE SEQUENCE</scope>
    <source>
        <strain evidence="1">DSM 106523</strain>
    </source>
</reference>
<keyword evidence="2" id="KW-1185">Reference proteome</keyword>
<dbReference type="Proteomes" id="UP000662857">
    <property type="component" value="Chromosome"/>
</dbReference>